<keyword evidence="11" id="KW-0675">Receptor</keyword>
<comment type="subcellular location">
    <subcellularLocation>
        <location evidence="1">Cell membrane</location>
        <topology evidence="1">Single-pass membrane protein</topology>
    </subcellularLocation>
</comment>
<dbReference type="Pfam" id="PF01833">
    <property type="entry name" value="TIG"/>
    <property type="match status" value="1"/>
</dbReference>
<proteinExistence type="inferred from homology"/>
<feature type="non-terminal residue" evidence="15">
    <location>
        <position position="564"/>
    </location>
</feature>
<dbReference type="OrthoDB" id="6512403at2759"/>
<keyword evidence="3" id="KW-0217">Developmental protein</keyword>
<feature type="domain" description="PSI" evidence="13">
    <location>
        <begin position="202"/>
        <end position="237"/>
    </location>
</feature>
<keyword evidence="6" id="KW-0732">Signal</keyword>
<dbReference type="Gene3D" id="2.130.10.10">
    <property type="entry name" value="YVTN repeat-like/Quinoprotein amine dehydrogenase"/>
    <property type="match status" value="1"/>
</dbReference>
<dbReference type="PANTHER" id="PTHR22625:SF70">
    <property type="entry name" value="PLEXIN A, ISOFORM A"/>
    <property type="match status" value="1"/>
</dbReference>
<evidence type="ECO:0000256" key="5">
    <source>
        <dbReference type="ARBA" id="ARBA00022692"/>
    </source>
</evidence>
<evidence type="ECO:0008006" key="17">
    <source>
        <dbReference type="Google" id="ProtNLM"/>
    </source>
</evidence>
<evidence type="ECO:0000256" key="6">
    <source>
        <dbReference type="ARBA" id="ARBA00022729"/>
    </source>
</evidence>
<evidence type="ECO:0000313" key="15">
    <source>
        <dbReference type="EMBL" id="CAD7655740.1"/>
    </source>
</evidence>
<dbReference type="InterPro" id="IPR013783">
    <property type="entry name" value="Ig-like_fold"/>
</dbReference>
<dbReference type="GO" id="GO:0120025">
    <property type="term" value="C:plasma membrane bounded cell projection"/>
    <property type="evidence" value="ECO:0007669"/>
    <property type="project" value="UniProtKB-ARBA"/>
</dbReference>
<evidence type="ECO:0000313" key="16">
    <source>
        <dbReference type="Proteomes" id="UP000728032"/>
    </source>
</evidence>
<dbReference type="Pfam" id="PF01437">
    <property type="entry name" value="PSI"/>
    <property type="match status" value="2"/>
</dbReference>
<keyword evidence="9" id="KW-0472">Membrane</keyword>
<dbReference type="InterPro" id="IPR002909">
    <property type="entry name" value="IPT_dom"/>
</dbReference>
<organism evidence="15">
    <name type="scientific">Oppiella nova</name>
    <dbReference type="NCBI Taxonomy" id="334625"/>
    <lineage>
        <taxon>Eukaryota</taxon>
        <taxon>Metazoa</taxon>
        <taxon>Ecdysozoa</taxon>
        <taxon>Arthropoda</taxon>
        <taxon>Chelicerata</taxon>
        <taxon>Arachnida</taxon>
        <taxon>Acari</taxon>
        <taxon>Acariformes</taxon>
        <taxon>Sarcoptiformes</taxon>
        <taxon>Oribatida</taxon>
        <taxon>Brachypylina</taxon>
        <taxon>Oppioidea</taxon>
        <taxon>Oppiidae</taxon>
        <taxon>Oppiella</taxon>
    </lineage>
</organism>
<dbReference type="SMART" id="SM00429">
    <property type="entry name" value="IPT"/>
    <property type="match status" value="1"/>
</dbReference>
<evidence type="ECO:0000256" key="7">
    <source>
        <dbReference type="ARBA" id="ARBA00022737"/>
    </source>
</evidence>
<evidence type="ECO:0000256" key="8">
    <source>
        <dbReference type="ARBA" id="ARBA00022989"/>
    </source>
</evidence>
<dbReference type="GO" id="GO:0048731">
    <property type="term" value="P:system development"/>
    <property type="evidence" value="ECO:0007669"/>
    <property type="project" value="UniProtKB-ARBA"/>
</dbReference>
<evidence type="ECO:0000256" key="4">
    <source>
        <dbReference type="ARBA" id="ARBA00022475"/>
    </source>
</evidence>
<dbReference type="Gene3D" id="2.60.40.10">
    <property type="entry name" value="Immunoglobulins"/>
    <property type="match status" value="4"/>
</dbReference>
<dbReference type="Pfam" id="PF17960">
    <property type="entry name" value="TIG_plexin"/>
    <property type="match status" value="1"/>
</dbReference>
<dbReference type="EMBL" id="CAJPVJ010009968">
    <property type="protein sequence ID" value="CAG2172927.1"/>
    <property type="molecule type" value="Genomic_DNA"/>
</dbReference>
<feature type="domain" description="IPT/TIG" evidence="14">
    <location>
        <begin position="413"/>
        <end position="515"/>
    </location>
</feature>
<keyword evidence="5" id="KW-0812">Transmembrane</keyword>
<dbReference type="GO" id="GO:0002116">
    <property type="term" value="C:semaphorin receptor complex"/>
    <property type="evidence" value="ECO:0007669"/>
    <property type="project" value="TreeGrafter"/>
</dbReference>
<feature type="non-terminal residue" evidence="15">
    <location>
        <position position="1"/>
    </location>
</feature>
<dbReference type="InterPro" id="IPR031148">
    <property type="entry name" value="Plexin"/>
</dbReference>
<feature type="domain" description="PSI" evidence="13">
    <location>
        <begin position="362"/>
        <end position="412"/>
    </location>
</feature>
<dbReference type="GO" id="GO:0009653">
    <property type="term" value="P:anatomical structure morphogenesis"/>
    <property type="evidence" value="ECO:0007669"/>
    <property type="project" value="UniProtKB-ARBA"/>
</dbReference>
<dbReference type="GO" id="GO:0017154">
    <property type="term" value="F:semaphorin receptor activity"/>
    <property type="evidence" value="ECO:0007669"/>
    <property type="project" value="InterPro"/>
</dbReference>
<dbReference type="InterPro" id="IPR016201">
    <property type="entry name" value="PSI"/>
</dbReference>
<keyword evidence="10" id="KW-1015">Disulfide bond</keyword>
<feature type="domain" description="PSI" evidence="13">
    <location>
        <begin position="53"/>
        <end position="105"/>
    </location>
</feature>
<evidence type="ECO:0000256" key="12">
    <source>
        <dbReference type="ARBA" id="ARBA00023180"/>
    </source>
</evidence>
<comment type="similarity">
    <text evidence="2">Belongs to the plexin family.</text>
</comment>
<dbReference type="GO" id="GO:0030334">
    <property type="term" value="P:regulation of cell migration"/>
    <property type="evidence" value="ECO:0007669"/>
    <property type="project" value="TreeGrafter"/>
</dbReference>
<keyword evidence="8" id="KW-1133">Transmembrane helix</keyword>
<evidence type="ECO:0000256" key="9">
    <source>
        <dbReference type="ARBA" id="ARBA00023136"/>
    </source>
</evidence>
<dbReference type="SUPFAM" id="SSF81296">
    <property type="entry name" value="E set domains"/>
    <property type="match status" value="1"/>
</dbReference>
<dbReference type="InterPro" id="IPR041019">
    <property type="entry name" value="TIG1_plexin"/>
</dbReference>
<evidence type="ECO:0000259" key="13">
    <source>
        <dbReference type="SMART" id="SM00423"/>
    </source>
</evidence>
<dbReference type="SMART" id="SM00423">
    <property type="entry name" value="PSI"/>
    <property type="match status" value="3"/>
</dbReference>
<dbReference type="InterPro" id="IPR014756">
    <property type="entry name" value="Ig_E-set"/>
</dbReference>
<dbReference type="Pfam" id="PF18020">
    <property type="entry name" value="TIG_2"/>
    <property type="match status" value="1"/>
</dbReference>
<protein>
    <recommendedName>
        <fullName evidence="17">Plexin A</fullName>
    </recommendedName>
</protein>
<dbReference type="InterPro" id="IPR015943">
    <property type="entry name" value="WD40/YVTN_repeat-like_dom_sf"/>
</dbReference>
<evidence type="ECO:0000256" key="11">
    <source>
        <dbReference type="ARBA" id="ARBA00023170"/>
    </source>
</evidence>
<dbReference type="PANTHER" id="PTHR22625">
    <property type="entry name" value="PLEXIN"/>
    <property type="match status" value="1"/>
</dbReference>
<evidence type="ECO:0000256" key="3">
    <source>
        <dbReference type="ARBA" id="ARBA00022473"/>
    </source>
</evidence>
<evidence type="ECO:0000256" key="2">
    <source>
        <dbReference type="ARBA" id="ARBA00010297"/>
    </source>
</evidence>
<evidence type="ECO:0000259" key="14">
    <source>
        <dbReference type="SMART" id="SM00429"/>
    </source>
</evidence>
<reference evidence="15" key="1">
    <citation type="submission" date="2020-11" db="EMBL/GenBank/DDBJ databases">
        <authorList>
            <person name="Tran Van P."/>
        </authorList>
    </citation>
    <scope>NUCLEOTIDE SEQUENCE</scope>
</reference>
<dbReference type="AlphaFoldDB" id="A0A7R9QRE4"/>
<dbReference type="GO" id="GO:0005886">
    <property type="term" value="C:plasma membrane"/>
    <property type="evidence" value="ECO:0007669"/>
    <property type="project" value="UniProtKB-SubCell"/>
</dbReference>
<dbReference type="InterPro" id="IPR002165">
    <property type="entry name" value="Plexin_repeat"/>
</dbReference>
<keyword evidence="7" id="KW-0677">Repeat</keyword>
<evidence type="ECO:0000256" key="1">
    <source>
        <dbReference type="ARBA" id="ARBA00004162"/>
    </source>
</evidence>
<dbReference type="FunFam" id="2.60.40.10:FF:000728">
    <property type="entry name" value="Plexin D1"/>
    <property type="match status" value="1"/>
</dbReference>
<dbReference type="Pfam" id="PF24479">
    <property type="entry name" value="PSI_PlexinA-B"/>
    <property type="match status" value="1"/>
</dbReference>
<keyword evidence="16" id="KW-1185">Reference proteome</keyword>
<keyword evidence="12" id="KW-0325">Glycoprotein</keyword>
<dbReference type="InterPro" id="IPR041362">
    <property type="entry name" value="TIG2_plexin"/>
</dbReference>
<dbReference type="FunFam" id="2.60.40.10:FF:001407">
    <property type="entry name" value="Plexin A, isoform B"/>
    <property type="match status" value="1"/>
</dbReference>
<accession>A0A7R9QRE4</accession>
<keyword evidence="4" id="KW-1003">Cell membrane</keyword>
<dbReference type="EMBL" id="OC924793">
    <property type="protein sequence ID" value="CAD7655740.1"/>
    <property type="molecule type" value="Genomic_DNA"/>
</dbReference>
<dbReference type="SUPFAM" id="SSF103575">
    <property type="entry name" value="Plexin repeat"/>
    <property type="match status" value="1"/>
</dbReference>
<dbReference type="Proteomes" id="UP000728032">
    <property type="component" value="Unassembled WGS sequence"/>
</dbReference>
<evidence type="ECO:0000256" key="10">
    <source>
        <dbReference type="ARBA" id="ARBA00023157"/>
    </source>
</evidence>
<gene>
    <name evidence="15" type="ORF">ONB1V03_LOCUS12383</name>
</gene>
<sequence>AVVETSISAFEFSDIAIEEGSAVNADMYFVDLNNKNYLYVMTTRRVTLVKVQECQVYRTCSECLGARDPYCGWCSLENKCSLRSDCAEAAQDPLYWLSYKSGKCTTITHVHPPQIQRTTARTLSLVIDNLPVLDATFFCAFTAAAKTQITNASRSANGVSCPTPPTDSLPPISPGQHHFTAKLSVRMKTGPDFVATNFTFYDCSSYQSCTACVSSPFPCDWCVGGHRCTHDTGENCRNDILVTGISSVGPSIRSGPGFCPRINATAGGTTEVLVPSGISKRIQVKVDNIPQFIVSTRFVCQFNIEGRVKQVNAQLLGDTIYCEGLEFSYIGNQPNISSLFAVIWDGSKPLDNPENIHVLIYRCQGMAPNCGFCLELQEKYSCGWCQETDSCQVQEQCRHHNTMWLNRQQTCPDPKITDFYPKSGPWEGGTNVTIEGINLGRTFEDIATGVGISHEVNGNTMHVVNCSPHREDYVKTAKIKCIVQSPRNMTSGMQAQMGSISGPIIVKVLNDYTAKSKESYSFVNPKILTISPSKGPTSGGTRLSIEGLYMDAGSKAEAFLGGLP</sequence>
<name>A0A7R9QRE4_9ACAR</name>